<comment type="subunit">
    <text evidence="21">Homodimer; disulfide-linked. May form a hexamer composed of 3 homodimers. Interacts with HSP70.</text>
</comment>
<comment type="subcellular location">
    <subcellularLocation>
        <location evidence="1">Cell membrane</location>
        <topology evidence="1">Lipid-anchor</topology>
    </subcellularLocation>
    <subcellularLocation>
        <location evidence="3">Cell membrane</location>
        <topology evidence="3">Single-pass type II membrane protein</topology>
    </subcellularLocation>
    <subcellularLocation>
        <location evidence="2">Membrane raft</location>
    </subcellularLocation>
    <subcellularLocation>
        <location evidence="4">Secreted</location>
    </subcellularLocation>
</comment>
<dbReference type="GO" id="GO:0005041">
    <property type="term" value="F:low-density lipoprotein particle receptor activity"/>
    <property type="evidence" value="ECO:0007669"/>
    <property type="project" value="TreeGrafter"/>
</dbReference>
<evidence type="ECO:0000256" key="18">
    <source>
        <dbReference type="ARBA" id="ARBA00023180"/>
    </source>
</evidence>
<evidence type="ECO:0000256" key="8">
    <source>
        <dbReference type="ARBA" id="ARBA00022734"/>
    </source>
</evidence>
<evidence type="ECO:0000256" key="17">
    <source>
        <dbReference type="ARBA" id="ARBA00023170"/>
    </source>
</evidence>
<accession>A0A8C2W4R0</accession>
<evidence type="ECO:0000256" key="24">
    <source>
        <dbReference type="ARBA" id="ARBA00041771"/>
    </source>
</evidence>
<evidence type="ECO:0000256" key="12">
    <source>
        <dbReference type="ARBA" id="ARBA00022989"/>
    </source>
</evidence>
<dbReference type="InterPro" id="IPR033992">
    <property type="entry name" value="NKR-like_CTLD"/>
</dbReference>
<keyword evidence="12 26" id="KW-1133">Transmembrane helix</keyword>
<keyword evidence="6" id="KW-0964">Secreted</keyword>
<dbReference type="GO" id="GO:0002376">
    <property type="term" value="P:immune system process"/>
    <property type="evidence" value="ECO:0007669"/>
    <property type="project" value="UniProtKB-KW"/>
</dbReference>
<proteinExistence type="predicted"/>
<dbReference type="Proteomes" id="UP000694398">
    <property type="component" value="Unassembled WGS sequence"/>
</dbReference>
<keyword evidence="9" id="KW-0391">Immunity</keyword>
<dbReference type="OrthoDB" id="6133475at2759"/>
<dbReference type="InterPro" id="IPR001304">
    <property type="entry name" value="C-type_lectin-like"/>
</dbReference>
<dbReference type="PANTHER" id="PTHR47298">
    <property type="entry name" value="OXIDIZED LOW-DENSITY LIPOPROTEIN RECEPTOR 1"/>
    <property type="match status" value="1"/>
</dbReference>
<evidence type="ECO:0000256" key="3">
    <source>
        <dbReference type="ARBA" id="ARBA00004401"/>
    </source>
</evidence>
<keyword evidence="29" id="KW-1185">Reference proteome</keyword>
<feature type="coiled-coil region" evidence="25">
    <location>
        <begin position="92"/>
        <end position="144"/>
    </location>
</feature>
<evidence type="ECO:0000256" key="4">
    <source>
        <dbReference type="ARBA" id="ARBA00004613"/>
    </source>
</evidence>
<evidence type="ECO:0000256" key="2">
    <source>
        <dbReference type="ARBA" id="ARBA00004285"/>
    </source>
</evidence>
<dbReference type="PANTHER" id="PTHR47298:SF1">
    <property type="entry name" value="OXIDIZED LOW-DENSITY LIPOPROTEIN RECEPTOR 1"/>
    <property type="match status" value="1"/>
</dbReference>
<dbReference type="InterPro" id="IPR016186">
    <property type="entry name" value="C-type_lectin-like/link_sf"/>
</dbReference>
<evidence type="ECO:0000256" key="23">
    <source>
        <dbReference type="ARBA" id="ARBA00041686"/>
    </source>
</evidence>
<keyword evidence="19" id="KW-0395">Inflammatory response</keyword>
<evidence type="ECO:0000256" key="11">
    <source>
        <dbReference type="ARBA" id="ARBA00022968"/>
    </source>
</evidence>
<evidence type="ECO:0000256" key="13">
    <source>
        <dbReference type="ARBA" id="ARBA00023054"/>
    </source>
</evidence>
<dbReference type="GO" id="GO:0030246">
    <property type="term" value="F:carbohydrate binding"/>
    <property type="evidence" value="ECO:0007669"/>
    <property type="project" value="UniProtKB-KW"/>
</dbReference>
<dbReference type="GO" id="GO:0005654">
    <property type="term" value="C:nucleoplasm"/>
    <property type="evidence" value="ECO:0007669"/>
    <property type="project" value="Ensembl"/>
</dbReference>
<keyword evidence="5" id="KW-1003">Cell membrane</keyword>
<keyword evidence="14 26" id="KW-0472">Membrane</keyword>
<feature type="transmembrane region" description="Helical" evidence="26">
    <location>
        <begin position="42"/>
        <end position="60"/>
    </location>
</feature>
<evidence type="ECO:0000256" key="7">
    <source>
        <dbReference type="ARBA" id="ARBA00022692"/>
    </source>
</evidence>
<evidence type="ECO:0000256" key="16">
    <source>
        <dbReference type="ARBA" id="ARBA00023157"/>
    </source>
</evidence>
<keyword evidence="20" id="KW-0449">Lipoprotein</keyword>
<dbReference type="Pfam" id="PF00059">
    <property type="entry name" value="Lectin_C"/>
    <property type="match status" value="1"/>
</dbReference>
<evidence type="ECO:0000256" key="22">
    <source>
        <dbReference type="ARBA" id="ARBA00041191"/>
    </source>
</evidence>
<feature type="domain" description="C-type lectin" evidence="27">
    <location>
        <begin position="155"/>
        <end position="269"/>
    </location>
</feature>
<gene>
    <name evidence="28" type="primary">OLR1</name>
</gene>
<evidence type="ECO:0000256" key="26">
    <source>
        <dbReference type="SAM" id="Phobius"/>
    </source>
</evidence>
<dbReference type="InterPro" id="IPR016187">
    <property type="entry name" value="CTDL_fold"/>
</dbReference>
<evidence type="ECO:0000256" key="21">
    <source>
        <dbReference type="ARBA" id="ARBA00038751"/>
    </source>
</evidence>
<dbReference type="GeneTree" id="ENSGT00940000161941"/>
<evidence type="ECO:0000256" key="10">
    <source>
        <dbReference type="ARBA" id="ARBA00022889"/>
    </source>
</evidence>
<keyword evidence="8" id="KW-0430">Lectin</keyword>
<evidence type="ECO:0000259" key="27">
    <source>
        <dbReference type="PROSITE" id="PS50041"/>
    </source>
</evidence>
<dbReference type="GeneID" id="102008712"/>
<keyword evidence="15" id="KW-0564">Palmitate</keyword>
<keyword evidence="11" id="KW-0735">Signal-anchor</keyword>
<keyword evidence="13 25" id="KW-0175">Coiled coil</keyword>
<dbReference type="SMART" id="SM00034">
    <property type="entry name" value="CLECT"/>
    <property type="match status" value="1"/>
</dbReference>
<dbReference type="GO" id="GO:0005886">
    <property type="term" value="C:plasma membrane"/>
    <property type="evidence" value="ECO:0007669"/>
    <property type="project" value="UniProtKB-SubCell"/>
</dbReference>
<evidence type="ECO:0000256" key="6">
    <source>
        <dbReference type="ARBA" id="ARBA00022525"/>
    </source>
</evidence>
<sequence>MNLETIFDDLKMKSMKDQPDQKSFGKKVKGLRFLSSPCWCPAAMTLGILCLGLLVTVIMLKKQIFQISDFLEQYQANVTHQENILEGQLLDYQQAKKDSQNSQKELREIIDTLYQKLDEGYKEKEELLQQNLDLQEALSRKENYSGPCPQDWIWHRESCYLFSSGLFNWESSRKNCSALGAQLLKIKNMNDLNFIHQMISHSNLPFWMGLTLRMPNYSWMWEDGSPLRPHLFKLRGAFAHMYPSGTCAYIQWGDIFADNCILVAAHICQKAAYLL</sequence>
<dbReference type="GO" id="GO:0042157">
    <property type="term" value="P:lipoprotein metabolic process"/>
    <property type="evidence" value="ECO:0007669"/>
    <property type="project" value="TreeGrafter"/>
</dbReference>
<dbReference type="InterPro" id="IPR052332">
    <property type="entry name" value="OxLDL_rcpt1-like"/>
</dbReference>
<evidence type="ECO:0000256" key="5">
    <source>
        <dbReference type="ARBA" id="ARBA00022475"/>
    </source>
</evidence>
<dbReference type="GO" id="GO:0045121">
    <property type="term" value="C:membrane raft"/>
    <property type="evidence" value="ECO:0007669"/>
    <property type="project" value="UniProtKB-SubCell"/>
</dbReference>
<dbReference type="CDD" id="cd03593">
    <property type="entry name" value="CLECT_NK_receptors_like"/>
    <property type="match status" value="1"/>
</dbReference>
<keyword evidence="10" id="KW-0130">Cell adhesion</keyword>
<dbReference type="GO" id="GO:0043235">
    <property type="term" value="C:receptor complex"/>
    <property type="evidence" value="ECO:0007669"/>
    <property type="project" value="Ensembl"/>
</dbReference>
<evidence type="ECO:0000256" key="1">
    <source>
        <dbReference type="ARBA" id="ARBA00004193"/>
    </source>
</evidence>
<keyword evidence="7 26" id="KW-0812">Transmembrane</keyword>
<evidence type="ECO:0000256" key="25">
    <source>
        <dbReference type="SAM" id="Coils"/>
    </source>
</evidence>
<evidence type="ECO:0000256" key="9">
    <source>
        <dbReference type="ARBA" id="ARBA00022859"/>
    </source>
</evidence>
<evidence type="ECO:0000256" key="15">
    <source>
        <dbReference type="ARBA" id="ARBA00023139"/>
    </source>
</evidence>
<dbReference type="GO" id="GO:0007159">
    <property type="term" value="P:leukocyte cell-cell adhesion"/>
    <property type="evidence" value="ECO:0007669"/>
    <property type="project" value="TreeGrafter"/>
</dbReference>
<dbReference type="AlphaFoldDB" id="A0A8C2W4R0"/>
<dbReference type="PROSITE" id="PS50041">
    <property type="entry name" value="C_TYPE_LECTIN_2"/>
    <property type="match status" value="1"/>
</dbReference>
<evidence type="ECO:0000313" key="28">
    <source>
        <dbReference type="Ensembl" id="ENSCLAP00000025169.1"/>
    </source>
</evidence>
<keyword evidence="16" id="KW-1015">Disulfide bond</keyword>
<dbReference type="Gene3D" id="3.10.100.10">
    <property type="entry name" value="Mannose-Binding Protein A, subunit A"/>
    <property type="match status" value="1"/>
</dbReference>
<dbReference type="GO" id="GO:0005576">
    <property type="term" value="C:extracellular region"/>
    <property type="evidence" value="ECO:0007669"/>
    <property type="project" value="UniProtKB-SubCell"/>
</dbReference>
<keyword evidence="18" id="KW-0325">Glycoprotein</keyword>
<dbReference type="Ensembl" id="ENSCLAT00000025415.1">
    <property type="protein sequence ID" value="ENSCLAP00000025169.1"/>
    <property type="gene ID" value="ENSCLAG00000017281.1"/>
</dbReference>
<dbReference type="SUPFAM" id="SSF56436">
    <property type="entry name" value="C-type lectin-like"/>
    <property type="match status" value="1"/>
</dbReference>
<dbReference type="GO" id="GO:0042802">
    <property type="term" value="F:identical protein binding"/>
    <property type="evidence" value="ECO:0007669"/>
    <property type="project" value="Ensembl"/>
</dbReference>
<keyword evidence="17" id="KW-0675">Receptor</keyword>
<organism evidence="28 29">
    <name type="scientific">Chinchilla lanigera</name>
    <name type="common">Long-tailed chinchilla</name>
    <name type="synonym">Chinchilla villidera</name>
    <dbReference type="NCBI Taxonomy" id="34839"/>
    <lineage>
        <taxon>Eukaryota</taxon>
        <taxon>Metazoa</taxon>
        <taxon>Chordata</taxon>
        <taxon>Craniata</taxon>
        <taxon>Vertebrata</taxon>
        <taxon>Euteleostomi</taxon>
        <taxon>Mammalia</taxon>
        <taxon>Eutheria</taxon>
        <taxon>Euarchontoglires</taxon>
        <taxon>Glires</taxon>
        <taxon>Rodentia</taxon>
        <taxon>Hystricomorpha</taxon>
        <taxon>Chinchillidae</taxon>
        <taxon>Chinchilla</taxon>
    </lineage>
</organism>
<evidence type="ECO:0000256" key="19">
    <source>
        <dbReference type="ARBA" id="ARBA00023198"/>
    </source>
</evidence>
<evidence type="ECO:0000313" key="29">
    <source>
        <dbReference type="Proteomes" id="UP000694398"/>
    </source>
</evidence>
<reference evidence="28" key="2">
    <citation type="submission" date="2025-09" db="UniProtKB">
        <authorList>
            <consortium name="Ensembl"/>
        </authorList>
    </citation>
    <scope>IDENTIFICATION</scope>
</reference>
<reference evidence="28" key="1">
    <citation type="submission" date="2025-08" db="UniProtKB">
        <authorList>
            <consortium name="Ensembl"/>
        </authorList>
    </citation>
    <scope>IDENTIFICATION</scope>
</reference>
<protein>
    <recommendedName>
        <fullName evidence="22">Oxidized low-density lipoprotein receptor 1</fullName>
    </recommendedName>
    <alternativeName>
        <fullName evidence="23">Lectin-like oxidized LDL receptor 1</fullName>
    </alternativeName>
    <alternativeName>
        <fullName evidence="24">Lectin-type oxidized LDL receptor 1</fullName>
    </alternativeName>
</protein>
<dbReference type="GO" id="GO:0006954">
    <property type="term" value="P:inflammatory response"/>
    <property type="evidence" value="ECO:0007669"/>
    <property type="project" value="UniProtKB-KW"/>
</dbReference>
<evidence type="ECO:0000256" key="14">
    <source>
        <dbReference type="ARBA" id="ARBA00023136"/>
    </source>
</evidence>
<evidence type="ECO:0000256" key="20">
    <source>
        <dbReference type="ARBA" id="ARBA00023288"/>
    </source>
</evidence>
<name>A0A8C2W4R0_CHILA</name>